<keyword evidence="10" id="KW-0325">Glycoprotein</keyword>
<dbReference type="OrthoDB" id="2019572at2759"/>
<dbReference type="InterPro" id="IPR054497">
    <property type="entry name" value="LPMO_AA14"/>
</dbReference>
<evidence type="ECO:0000313" key="14">
    <source>
        <dbReference type="EMBL" id="KDQ59092.1"/>
    </source>
</evidence>
<keyword evidence="7" id="KW-0186">Copper</keyword>
<keyword evidence="9" id="KW-1015">Disulfide bond</keyword>
<evidence type="ECO:0008006" key="16">
    <source>
        <dbReference type="Google" id="ProtNLM"/>
    </source>
</evidence>
<dbReference type="GO" id="GO:0004497">
    <property type="term" value="F:monooxygenase activity"/>
    <property type="evidence" value="ECO:0007669"/>
    <property type="project" value="UniProtKB-KW"/>
</dbReference>
<organism evidence="14 15">
    <name type="scientific">Jaapia argillacea MUCL 33604</name>
    <dbReference type="NCBI Taxonomy" id="933084"/>
    <lineage>
        <taxon>Eukaryota</taxon>
        <taxon>Fungi</taxon>
        <taxon>Dikarya</taxon>
        <taxon>Basidiomycota</taxon>
        <taxon>Agaricomycotina</taxon>
        <taxon>Agaricomycetes</taxon>
        <taxon>Agaricomycetidae</taxon>
        <taxon>Jaapiales</taxon>
        <taxon>Jaapiaceae</taxon>
        <taxon>Jaapia</taxon>
    </lineage>
</organism>
<gene>
    <name evidence="14" type="ORF">JAAARDRAFT_652144</name>
</gene>
<name>A0A067Q6I8_9AGAM</name>
<keyword evidence="15" id="KW-1185">Reference proteome</keyword>
<evidence type="ECO:0000256" key="2">
    <source>
        <dbReference type="ARBA" id="ARBA00004613"/>
    </source>
</evidence>
<keyword evidence="5 13" id="KW-0732">Signal</keyword>
<feature type="region of interest" description="Disordered" evidence="12">
    <location>
        <begin position="293"/>
        <end position="318"/>
    </location>
</feature>
<evidence type="ECO:0000256" key="12">
    <source>
        <dbReference type="SAM" id="MobiDB-lite"/>
    </source>
</evidence>
<evidence type="ECO:0000256" key="4">
    <source>
        <dbReference type="ARBA" id="ARBA00022723"/>
    </source>
</evidence>
<keyword evidence="4" id="KW-0479">Metal-binding</keyword>
<feature type="chain" id="PRO_5001647946" description="Lytic polysaccharide monooxygenase" evidence="13">
    <location>
        <begin position="23"/>
        <end position="456"/>
    </location>
</feature>
<keyword evidence="3" id="KW-0964">Secreted</keyword>
<keyword evidence="8" id="KW-0503">Monooxygenase</keyword>
<sequence length="456" mass="48221">MKDIYFLIIFGTLGSLFSSVAGHASIFDPSMFGFNVTEQTFPYDNRPVAPLTNYTFEQWWMHGHLAHPPNPGDVKQLPAGNPATFEIACTKSATTFFNSSDGGNIQSPNDLKGCGLAIAYNNDPTAVQPEDFAIFSVNQTCVFNRFTDFQVPKRMPACPEGGCTCAWFWIHSPDSGGEQNYMTGFRCNVTGATSNVPVAKSQVPRRCGADPDNGKMQASPGNCTYGSKTPFYWFQAERNNMFEGTYSPPFYTDLYAFFDGSQDDIFQDSYLSIPPPSPNASLPIVNPNAGIQNVPGSSATTSSAGASEVSSTTSPSAGVTTTVVATSTVFVTVSAQTGAAAIASPSSSSPSAQPPAASLSFTNIILNTPLPSSASSSVATATPSLALLDVLQPTSSGGSPRSTSSPVSNSKQCRVLPTSSGGPGSALRRRSVVGSILDHGLKKRKLRSRASLWHIF</sequence>
<dbReference type="AlphaFoldDB" id="A0A067Q6I8"/>
<comment type="subcellular location">
    <subcellularLocation>
        <location evidence="2">Secreted</location>
    </subcellularLocation>
</comment>
<feature type="compositionally biased region" description="Low complexity" evidence="12">
    <location>
        <begin position="391"/>
        <end position="410"/>
    </location>
</feature>
<dbReference type="EMBL" id="KL197716">
    <property type="protein sequence ID" value="KDQ59092.1"/>
    <property type="molecule type" value="Genomic_DNA"/>
</dbReference>
<dbReference type="Proteomes" id="UP000027265">
    <property type="component" value="Unassembled WGS sequence"/>
</dbReference>
<dbReference type="Pfam" id="PF22810">
    <property type="entry name" value="LPMO_AA14"/>
    <property type="match status" value="1"/>
</dbReference>
<evidence type="ECO:0000256" key="13">
    <source>
        <dbReference type="SAM" id="SignalP"/>
    </source>
</evidence>
<evidence type="ECO:0000256" key="11">
    <source>
        <dbReference type="ARBA" id="ARBA00046340"/>
    </source>
</evidence>
<evidence type="ECO:0000256" key="3">
    <source>
        <dbReference type="ARBA" id="ARBA00022525"/>
    </source>
</evidence>
<protein>
    <recommendedName>
        <fullName evidence="16">Lytic polysaccharide monooxygenase</fullName>
    </recommendedName>
</protein>
<evidence type="ECO:0000256" key="9">
    <source>
        <dbReference type="ARBA" id="ARBA00023157"/>
    </source>
</evidence>
<feature type="region of interest" description="Disordered" evidence="12">
    <location>
        <begin position="391"/>
        <end position="427"/>
    </location>
</feature>
<accession>A0A067Q6I8</accession>
<evidence type="ECO:0000256" key="1">
    <source>
        <dbReference type="ARBA" id="ARBA00001973"/>
    </source>
</evidence>
<feature type="compositionally biased region" description="Low complexity" evidence="12">
    <location>
        <begin position="297"/>
        <end position="318"/>
    </location>
</feature>
<dbReference type="HOGENOM" id="CLU_030284_3_1_1"/>
<dbReference type="STRING" id="933084.A0A067Q6I8"/>
<reference evidence="15" key="1">
    <citation type="journal article" date="2014" name="Proc. Natl. Acad. Sci. U.S.A.">
        <title>Extensive sampling of basidiomycete genomes demonstrates inadequacy of the white-rot/brown-rot paradigm for wood decay fungi.</title>
        <authorList>
            <person name="Riley R."/>
            <person name="Salamov A.A."/>
            <person name="Brown D.W."/>
            <person name="Nagy L.G."/>
            <person name="Floudas D."/>
            <person name="Held B.W."/>
            <person name="Levasseur A."/>
            <person name="Lombard V."/>
            <person name="Morin E."/>
            <person name="Otillar R."/>
            <person name="Lindquist E.A."/>
            <person name="Sun H."/>
            <person name="LaButti K.M."/>
            <person name="Schmutz J."/>
            <person name="Jabbour D."/>
            <person name="Luo H."/>
            <person name="Baker S.E."/>
            <person name="Pisabarro A.G."/>
            <person name="Walton J.D."/>
            <person name="Blanchette R.A."/>
            <person name="Henrissat B."/>
            <person name="Martin F."/>
            <person name="Cullen D."/>
            <person name="Hibbett D.S."/>
            <person name="Grigoriev I.V."/>
        </authorList>
    </citation>
    <scope>NUCLEOTIDE SEQUENCE [LARGE SCALE GENOMIC DNA]</scope>
    <source>
        <strain evidence="15">MUCL 33604</strain>
    </source>
</reference>
<evidence type="ECO:0000256" key="5">
    <source>
        <dbReference type="ARBA" id="ARBA00022729"/>
    </source>
</evidence>
<comment type="cofactor">
    <cofactor evidence="1">
        <name>Cu(2+)</name>
        <dbReference type="ChEBI" id="CHEBI:29036"/>
    </cofactor>
</comment>
<feature type="signal peptide" evidence="13">
    <location>
        <begin position="1"/>
        <end position="22"/>
    </location>
</feature>
<proteinExistence type="inferred from homology"/>
<keyword evidence="6" id="KW-0560">Oxidoreductase</keyword>
<evidence type="ECO:0000313" key="15">
    <source>
        <dbReference type="Proteomes" id="UP000027265"/>
    </source>
</evidence>
<evidence type="ECO:0000256" key="8">
    <source>
        <dbReference type="ARBA" id="ARBA00023033"/>
    </source>
</evidence>
<dbReference type="GO" id="GO:0005576">
    <property type="term" value="C:extracellular region"/>
    <property type="evidence" value="ECO:0007669"/>
    <property type="project" value="UniProtKB-SubCell"/>
</dbReference>
<dbReference type="InParanoid" id="A0A067Q6I8"/>
<comment type="similarity">
    <text evidence="11">Belongs to the polysaccharide monooxygenase AA14 family.</text>
</comment>
<dbReference type="GO" id="GO:0046872">
    <property type="term" value="F:metal ion binding"/>
    <property type="evidence" value="ECO:0007669"/>
    <property type="project" value="UniProtKB-KW"/>
</dbReference>
<evidence type="ECO:0000256" key="10">
    <source>
        <dbReference type="ARBA" id="ARBA00023180"/>
    </source>
</evidence>
<evidence type="ECO:0000256" key="7">
    <source>
        <dbReference type="ARBA" id="ARBA00023008"/>
    </source>
</evidence>
<evidence type="ECO:0000256" key="6">
    <source>
        <dbReference type="ARBA" id="ARBA00023002"/>
    </source>
</evidence>